<evidence type="ECO:0000256" key="1">
    <source>
        <dbReference type="ARBA" id="ARBA00023015"/>
    </source>
</evidence>
<sequence>MTAAHLDYEELADFAEGILDDDKATSTEEHLAYCDDCRRRAAEVAEVSRVLARAPTPPMPAHLVDRLDAALAAEAASHVPAHHHHRRFQFVAAAAAAVVLVGGGAAAVRTVMDDGDTGTVRGTQPPISDRTHSSPPGPAIARAVPFTVVQTGTKYTAAGLESQVAGALAKPVAGGHKAMSAAGDTLNACVTRVGGGKVPLLVDSATYNGLPATVVALPGNDAAHADVWILGAGCTASSPNVLAHRPITR</sequence>
<dbReference type="Gene3D" id="1.10.10.1320">
    <property type="entry name" value="Anti-sigma factor, zinc-finger domain"/>
    <property type="match status" value="1"/>
</dbReference>
<accession>A0A543CKB8</accession>
<dbReference type="InterPro" id="IPR041916">
    <property type="entry name" value="Anti_sigma_zinc_sf"/>
</dbReference>
<evidence type="ECO:0000256" key="3">
    <source>
        <dbReference type="SAM" id="MobiDB-lite"/>
    </source>
</evidence>
<reference evidence="4 5" key="1">
    <citation type="submission" date="2019-06" db="EMBL/GenBank/DDBJ databases">
        <title>Sequencing the genomes of 1000 actinobacteria strains.</title>
        <authorList>
            <person name="Klenk H.-P."/>
        </authorList>
    </citation>
    <scope>NUCLEOTIDE SEQUENCE [LARGE SCALE GENOMIC DNA]</scope>
    <source>
        <strain evidence="4 5">DSM 102200</strain>
    </source>
</reference>
<keyword evidence="2" id="KW-0804">Transcription</keyword>
<dbReference type="OrthoDB" id="3473545at2"/>
<keyword evidence="5" id="KW-1185">Reference proteome</keyword>
<dbReference type="RefSeq" id="WP_141956254.1">
    <property type="nucleotide sequence ID" value="NZ_VFOZ01000001.1"/>
</dbReference>
<dbReference type="AlphaFoldDB" id="A0A543CKB8"/>
<protein>
    <submittedName>
        <fullName evidence="4">Uncharacterized protein</fullName>
    </submittedName>
</protein>
<organism evidence="4 5">
    <name type="scientific">Actinoallomurus bryophytorum</name>
    <dbReference type="NCBI Taxonomy" id="1490222"/>
    <lineage>
        <taxon>Bacteria</taxon>
        <taxon>Bacillati</taxon>
        <taxon>Actinomycetota</taxon>
        <taxon>Actinomycetes</taxon>
        <taxon>Streptosporangiales</taxon>
        <taxon>Thermomonosporaceae</taxon>
        <taxon>Actinoallomurus</taxon>
    </lineage>
</organism>
<evidence type="ECO:0000313" key="5">
    <source>
        <dbReference type="Proteomes" id="UP000316096"/>
    </source>
</evidence>
<evidence type="ECO:0000313" key="4">
    <source>
        <dbReference type="EMBL" id="TQL97529.1"/>
    </source>
</evidence>
<gene>
    <name evidence="4" type="ORF">FB559_3120</name>
</gene>
<keyword evidence="1" id="KW-0805">Transcription regulation</keyword>
<evidence type="ECO:0000256" key="2">
    <source>
        <dbReference type="ARBA" id="ARBA00023163"/>
    </source>
</evidence>
<dbReference type="EMBL" id="VFOZ01000001">
    <property type="protein sequence ID" value="TQL97529.1"/>
    <property type="molecule type" value="Genomic_DNA"/>
</dbReference>
<proteinExistence type="predicted"/>
<feature type="region of interest" description="Disordered" evidence="3">
    <location>
        <begin position="115"/>
        <end position="138"/>
    </location>
</feature>
<comment type="caution">
    <text evidence="4">The sequence shown here is derived from an EMBL/GenBank/DDBJ whole genome shotgun (WGS) entry which is preliminary data.</text>
</comment>
<name>A0A543CKB8_9ACTN</name>
<dbReference type="Proteomes" id="UP000316096">
    <property type="component" value="Unassembled WGS sequence"/>
</dbReference>